<feature type="transmembrane region" description="Helical" evidence="6">
    <location>
        <begin position="12"/>
        <end position="35"/>
    </location>
</feature>
<evidence type="ECO:0000256" key="2">
    <source>
        <dbReference type="ARBA" id="ARBA00022448"/>
    </source>
</evidence>
<feature type="transmembrane region" description="Helical" evidence="6">
    <location>
        <begin position="163"/>
        <end position="186"/>
    </location>
</feature>
<sequence>MTKAKLWTKDFIIITLTAFLVFLTFYLLMTTMTLYAIEQFNASQTTAGLAASIFVIGSLCSRLFAGKYIDVVGRRKLLYASLILFLIACLLYFFVTNFTLLLTIRFIHGIAFGVVTTVMGTAVMSIIPLARRGEGTSYFSLSTPLATAIGPFIGILITQHADFNWIFVTCTAFAMINIIVMLFAKIPEMPLSPQQIKEMRGFRLQDFFEKSAVPMAIIIFILGITYASVLSYLSPFAIEAKLTSAASIFFIVYAVFLLGSRPFTGKLLDLRGENIIIYPALILFTIGLFCLSQSYGSGMMLVASALIALGFGNMISCSQVAVVNLAPNHRIGLATSTFYIAMDAGIGVGPIIIGAILPHFGYRGMYASMAVLVLITIVIYYFVHGRHAKVRSS</sequence>
<name>A0ABW5Y1G3_9BACL</name>
<dbReference type="CDD" id="cd17489">
    <property type="entry name" value="MFS_YfcJ_like"/>
    <property type="match status" value="1"/>
</dbReference>
<dbReference type="InterPro" id="IPR020846">
    <property type="entry name" value="MFS_dom"/>
</dbReference>
<evidence type="ECO:0000256" key="1">
    <source>
        <dbReference type="ARBA" id="ARBA00004651"/>
    </source>
</evidence>
<dbReference type="Pfam" id="PF07690">
    <property type="entry name" value="MFS_1"/>
    <property type="match status" value="1"/>
</dbReference>
<reference evidence="9" key="1">
    <citation type="journal article" date="2019" name="Int. J. Syst. Evol. Microbiol.">
        <title>The Global Catalogue of Microorganisms (GCM) 10K type strain sequencing project: providing services to taxonomists for standard genome sequencing and annotation.</title>
        <authorList>
            <consortium name="The Broad Institute Genomics Platform"/>
            <consortium name="The Broad Institute Genome Sequencing Center for Infectious Disease"/>
            <person name="Wu L."/>
            <person name="Ma J."/>
        </authorList>
    </citation>
    <scope>NUCLEOTIDE SEQUENCE [LARGE SCALE GENOMIC DNA]</scope>
    <source>
        <strain evidence="9">KCTC 33522</strain>
    </source>
</reference>
<feature type="transmembrane region" description="Helical" evidence="6">
    <location>
        <begin position="107"/>
        <end position="130"/>
    </location>
</feature>
<feature type="transmembrane region" description="Helical" evidence="6">
    <location>
        <begin position="137"/>
        <end position="157"/>
    </location>
</feature>
<dbReference type="InterPro" id="IPR052714">
    <property type="entry name" value="MFS_Exporter"/>
</dbReference>
<dbReference type="EMBL" id="JBHUOR010000097">
    <property type="protein sequence ID" value="MFD2869092.1"/>
    <property type="molecule type" value="Genomic_DNA"/>
</dbReference>
<dbReference type="InterPro" id="IPR036259">
    <property type="entry name" value="MFS_trans_sf"/>
</dbReference>
<feature type="transmembrane region" description="Helical" evidence="6">
    <location>
        <begin position="77"/>
        <end position="95"/>
    </location>
</feature>
<feature type="transmembrane region" description="Helical" evidence="6">
    <location>
        <begin position="47"/>
        <end position="65"/>
    </location>
</feature>
<evidence type="ECO:0000313" key="8">
    <source>
        <dbReference type="EMBL" id="MFD2869092.1"/>
    </source>
</evidence>
<evidence type="ECO:0000256" key="3">
    <source>
        <dbReference type="ARBA" id="ARBA00022692"/>
    </source>
</evidence>
<keyword evidence="3 6" id="KW-0812">Transmembrane</keyword>
<organism evidence="8 9">
    <name type="scientific">Kurthia populi</name>
    <dbReference type="NCBI Taxonomy" id="1562132"/>
    <lineage>
        <taxon>Bacteria</taxon>
        <taxon>Bacillati</taxon>
        <taxon>Bacillota</taxon>
        <taxon>Bacilli</taxon>
        <taxon>Bacillales</taxon>
        <taxon>Caryophanaceae</taxon>
        <taxon>Kurthia</taxon>
    </lineage>
</organism>
<protein>
    <submittedName>
        <fullName evidence="8">MFS transporter</fullName>
    </submittedName>
</protein>
<evidence type="ECO:0000256" key="6">
    <source>
        <dbReference type="SAM" id="Phobius"/>
    </source>
</evidence>
<comment type="subcellular location">
    <subcellularLocation>
        <location evidence="1">Cell membrane</location>
        <topology evidence="1">Multi-pass membrane protein</topology>
    </subcellularLocation>
</comment>
<gene>
    <name evidence="8" type="ORF">ACFSY7_11365</name>
</gene>
<dbReference type="InterPro" id="IPR011701">
    <property type="entry name" value="MFS"/>
</dbReference>
<feature type="domain" description="Major facilitator superfamily (MFS) profile" evidence="7">
    <location>
        <begin position="10"/>
        <end position="388"/>
    </location>
</feature>
<dbReference type="Gene3D" id="1.20.1250.20">
    <property type="entry name" value="MFS general substrate transporter like domains"/>
    <property type="match status" value="1"/>
</dbReference>
<dbReference type="RefSeq" id="WP_380147923.1">
    <property type="nucleotide sequence ID" value="NZ_JBHUOR010000097.1"/>
</dbReference>
<keyword evidence="2" id="KW-0813">Transport</keyword>
<dbReference type="InterPro" id="IPR005829">
    <property type="entry name" value="Sugar_transporter_CS"/>
</dbReference>
<comment type="caution">
    <text evidence="8">The sequence shown here is derived from an EMBL/GenBank/DDBJ whole genome shotgun (WGS) entry which is preliminary data.</text>
</comment>
<evidence type="ECO:0000256" key="5">
    <source>
        <dbReference type="ARBA" id="ARBA00023136"/>
    </source>
</evidence>
<dbReference type="SUPFAM" id="SSF103473">
    <property type="entry name" value="MFS general substrate transporter"/>
    <property type="match status" value="1"/>
</dbReference>
<keyword evidence="9" id="KW-1185">Reference proteome</keyword>
<dbReference type="Proteomes" id="UP001597568">
    <property type="component" value="Unassembled WGS sequence"/>
</dbReference>
<dbReference type="PROSITE" id="PS00216">
    <property type="entry name" value="SUGAR_TRANSPORT_1"/>
    <property type="match status" value="1"/>
</dbReference>
<keyword evidence="5 6" id="KW-0472">Membrane</keyword>
<dbReference type="PANTHER" id="PTHR23531:SF2">
    <property type="entry name" value="PERMEASE"/>
    <property type="match status" value="1"/>
</dbReference>
<evidence type="ECO:0000259" key="7">
    <source>
        <dbReference type="PROSITE" id="PS50850"/>
    </source>
</evidence>
<feature type="transmembrane region" description="Helical" evidence="6">
    <location>
        <begin position="275"/>
        <end position="295"/>
    </location>
</feature>
<feature type="transmembrane region" description="Helical" evidence="6">
    <location>
        <begin position="364"/>
        <end position="383"/>
    </location>
</feature>
<evidence type="ECO:0000256" key="4">
    <source>
        <dbReference type="ARBA" id="ARBA00022989"/>
    </source>
</evidence>
<accession>A0ABW5Y1G3</accession>
<proteinExistence type="predicted"/>
<feature type="transmembrane region" description="Helical" evidence="6">
    <location>
        <begin position="301"/>
        <end position="326"/>
    </location>
</feature>
<evidence type="ECO:0000313" key="9">
    <source>
        <dbReference type="Proteomes" id="UP001597568"/>
    </source>
</evidence>
<dbReference type="PROSITE" id="PS50850">
    <property type="entry name" value="MFS"/>
    <property type="match status" value="1"/>
</dbReference>
<feature type="transmembrane region" description="Helical" evidence="6">
    <location>
        <begin position="338"/>
        <end position="358"/>
    </location>
</feature>
<dbReference type="PANTHER" id="PTHR23531">
    <property type="entry name" value="QUINOLENE RESISTANCE PROTEIN NORA"/>
    <property type="match status" value="1"/>
</dbReference>
<feature type="transmembrane region" description="Helical" evidence="6">
    <location>
        <begin position="207"/>
        <end position="233"/>
    </location>
</feature>
<keyword evidence="4 6" id="KW-1133">Transmembrane helix</keyword>
<feature type="transmembrane region" description="Helical" evidence="6">
    <location>
        <begin position="245"/>
        <end position="263"/>
    </location>
</feature>